<proteinExistence type="inferred from homology"/>
<evidence type="ECO:0000256" key="5">
    <source>
        <dbReference type="ARBA" id="ARBA00023163"/>
    </source>
</evidence>
<reference evidence="9 10" key="2">
    <citation type="journal article" date="2017" name="Nature">
        <title>The Apostasia genome and the evolution of orchids.</title>
        <authorList>
            <person name="Zhang G.Q."/>
            <person name="Liu K.W."/>
            <person name="Li Z."/>
            <person name="Lohaus R."/>
            <person name="Hsiao Y.Y."/>
            <person name="Niu S.C."/>
            <person name="Wang J.Y."/>
            <person name="Lin Y.C."/>
            <person name="Xu Q."/>
            <person name="Chen L.J."/>
            <person name="Yoshida K."/>
            <person name="Fujiwara S."/>
            <person name="Wang Z.W."/>
            <person name="Zhang Y.Q."/>
            <person name="Mitsuda N."/>
            <person name="Wang M."/>
            <person name="Liu G.H."/>
            <person name="Pecoraro L."/>
            <person name="Huang H.X."/>
            <person name="Xiao X.J."/>
            <person name="Lin M."/>
            <person name="Wu X.Y."/>
            <person name="Wu W.L."/>
            <person name="Chen Y.Y."/>
            <person name="Chang S.B."/>
            <person name="Sakamoto S."/>
            <person name="Ohme-Takagi M."/>
            <person name="Yagi M."/>
            <person name="Zeng S.J."/>
            <person name="Shen C.Y."/>
            <person name="Yeh C.M."/>
            <person name="Luo Y.B."/>
            <person name="Tsai W.C."/>
            <person name="Van de Peer Y."/>
            <person name="Liu Z.J."/>
        </authorList>
    </citation>
    <scope>NUCLEOTIDE SEQUENCE [LARGE SCALE GENOMIC DNA]</scope>
    <source>
        <tissue evidence="9">The whole plant</tissue>
    </source>
</reference>
<evidence type="ECO:0000256" key="6">
    <source>
        <dbReference type="ARBA" id="ARBA00023242"/>
    </source>
</evidence>
<feature type="domain" description="BHLH" evidence="8">
    <location>
        <begin position="230"/>
        <end position="279"/>
    </location>
</feature>
<dbReference type="Gene3D" id="4.10.280.10">
    <property type="entry name" value="Helix-loop-helix DNA-binding domain"/>
    <property type="match status" value="1"/>
</dbReference>
<feature type="compositionally biased region" description="Basic residues" evidence="7">
    <location>
        <begin position="157"/>
        <end position="167"/>
    </location>
</feature>
<evidence type="ECO:0000256" key="4">
    <source>
        <dbReference type="ARBA" id="ARBA00023125"/>
    </source>
</evidence>
<accession>A0A2I0VZC3</accession>
<feature type="compositionally biased region" description="Polar residues" evidence="7">
    <location>
        <begin position="179"/>
        <end position="190"/>
    </location>
</feature>
<evidence type="ECO:0000256" key="1">
    <source>
        <dbReference type="ARBA" id="ARBA00004123"/>
    </source>
</evidence>
<dbReference type="InterPro" id="IPR045843">
    <property type="entry name" value="IND-like"/>
</dbReference>
<keyword evidence="6" id="KW-0539">Nucleus</keyword>
<dbReference type="SMART" id="SM00353">
    <property type="entry name" value="HLH"/>
    <property type="match status" value="1"/>
</dbReference>
<dbReference type="GO" id="GO:0046983">
    <property type="term" value="F:protein dimerization activity"/>
    <property type="evidence" value="ECO:0007669"/>
    <property type="project" value="InterPro"/>
</dbReference>
<dbReference type="GO" id="GO:0000978">
    <property type="term" value="F:RNA polymerase II cis-regulatory region sequence-specific DNA binding"/>
    <property type="evidence" value="ECO:0007669"/>
    <property type="project" value="TreeGrafter"/>
</dbReference>
<dbReference type="FunFam" id="4.10.280.10:FF:000022">
    <property type="entry name" value="Basic helix-loop-helix transcription factor"/>
    <property type="match status" value="1"/>
</dbReference>
<dbReference type="CDD" id="cd11454">
    <property type="entry name" value="bHLH_AtIND_like"/>
    <property type="match status" value="1"/>
</dbReference>
<evidence type="ECO:0000313" key="10">
    <source>
        <dbReference type="Proteomes" id="UP000233837"/>
    </source>
</evidence>
<name>A0A2I0VZC3_9ASPA</name>
<dbReference type="PANTHER" id="PTHR16223:SF274">
    <property type="entry name" value="TRANSCRIPTION FACTOR BHLH84"/>
    <property type="match status" value="1"/>
</dbReference>
<keyword evidence="3" id="KW-0805">Transcription regulation</keyword>
<dbReference type="GO" id="GO:0005634">
    <property type="term" value="C:nucleus"/>
    <property type="evidence" value="ECO:0007669"/>
    <property type="project" value="UniProtKB-SubCell"/>
</dbReference>
<feature type="region of interest" description="Disordered" evidence="7">
    <location>
        <begin position="134"/>
        <end position="235"/>
    </location>
</feature>
<organism evidence="9 10">
    <name type="scientific">Dendrobium catenatum</name>
    <dbReference type="NCBI Taxonomy" id="906689"/>
    <lineage>
        <taxon>Eukaryota</taxon>
        <taxon>Viridiplantae</taxon>
        <taxon>Streptophyta</taxon>
        <taxon>Embryophyta</taxon>
        <taxon>Tracheophyta</taxon>
        <taxon>Spermatophyta</taxon>
        <taxon>Magnoliopsida</taxon>
        <taxon>Liliopsida</taxon>
        <taxon>Asparagales</taxon>
        <taxon>Orchidaceae</taxon>
        <taxon>Epidendroideae</taxon>
        <taxon>Malaxideae</taxon>
        <taxon>Dendrobiinae</taxon>
        <taxon>Dendrobium</taxon>
    </lineage>
</organism>
<dbReference type="SUPFAM" id="SSF47459">
    <property type="entry name" value="HLH, helix-loop-helix DNA-binding domain"/>
    <property type="match status" value="1"/>
</dbReference>
<feature type="compositionally biased region" description="Low complexity" evidence="7">
    <location>
        <begin position="205"/>
        <end position="216"/>
    </location>
</feature>
<comment type="similarity">
    <text evidence="2">Belongs to the bHLH protein family.</text>
</comment>
<dbReference type="Pfam" id="PF00010">
    <property type="entry name" value="HLH"/>
    <property type="match status" value="1"/>
</dbReference>
<dbReference type="PANTHER" id="PTHR16223">
    <property type="entry name" value="TRANSCRIPTION FACTOR BHLH83-RELATED"/>
    <property type="match status" value="1"/>
</dbReference>
<gene>
    <name evidence="9" type="primary">BHLH85</name>
    <name evidence="9" type="ORF">MA16_Dca014221</name>
</gene>
<evidence type="ECO:0000256" key="3">
    <source>
        <dbReference type="ARBA" id="ARBA00023015"/>
    </source>
</evidence>
<dbReference type="InterPro" id="IPR011598">
    <property type="entry name" value="bHLH_dom"/>
</dbReference>
<keyword evidence="4" id="KW-0238">DNA-binding</keyword>
<comment type="subcellular location">
    <subcellularLocation>
        <location evidence="1">Nucleus</location>
    </subcellularLocation>
</comment>
<dbReference type="PROSITE" id="PS50888">
    <property type="entry name" value="BHLH"/>
    <property type="match status" value="1"/>
</dbReference>
<evidence type="ECO:0000313" key="9">
    <source>
        <dbReference type="EMBL" id="PKU68751.1"/>
    </source>
</evidence>
<dbReference type="EMBL" id="KZ503049">
    <property type="protein sequence ID" value="PKU68751.1"/>
    <property type="molecule type" value="Genomic_DNA"/>
</dbReference>
<evidence type="ECO:0000259" key="8">
    <source>
        <dbReference type="PROSITE" id="PS50888"/>
    </source>
</evidence>
<dbReference type="GO" id="GO:0000981">
    <property type="term" value="F:DNA-binding transcription factor activity, RNA polymerase II-specific"/>
    <property type="evidence" value="ECO:0007669"/>
    <property type="project" value="TreeGrafter"/>
</dbReference>
<sequence>MESVGVVPEIYWNSFEEPVQYDQETNTMAQLLEGQIFGYDQVREQQSSSLMSMLWPYNEASPYCYLTDPNANYEGINYHAMEDEQFASSFFQIDTAGNPFEGFISPNEVNSDESTDCNAANELELQNWRKSNQVEVPAERLQKKARVSIKNVQKATKNSRSKKKQKGSRGGSDEEESNAGINVQSTSSYSSEEDYLNASQDITEGGSVSSSSKGSSALNLNGKVRAGRGAATDPQSLYARKRRERINERLRILQNLVPNGTKVDISTMLDEAVQYVKFLQLQIKLLSSDELWMYAPLAYNGMNLGLDLMIPTNKL</sequence>
<evidence type="ECO:0000256" key="7">
    <source>
        <dbReference type="SAM" id="MobiDB-lite"/>
    </source>
</evidence>
<protein>
    <submittedName>
        <fullName evidence="9">Transcription factor bHLH85</fullName>
    </submittedName>
</protein>
<dbReference type="InterPro" id="IPR036638">
    <property type="entry name" value="HLH_DNA-bd_sf"/>
</dbReference>
<reference evidence="9 10" key="1">
    <citation type="journal article" date="2016" name="Sci. Rep.">
        <title>The Dendrobium catenatum Lindl. genome sequence provides insights into polysaccharide synthase, floral development and adaptive evolution.</title>
        <authorList>
            <person name="Zhang G.Q."/>
            <person name="Xu Q."/>
            <person name="Bian C."/>
            <person name="Tsai W.C."/>
            <person name="Yeh C.M."/>
            <person name="Liu K.W."/>
            <person name="Yoshida K."/>
            <person name="Zhang L.S."/>
            <person name="Chang S.B."/>
            <person name="Chen F."/>
            <person name="Shi Y."/>
            <person name="Su Y.Y."/>
            <person name="Zhang Y.Q."/>
            <person name="Chen L.J."/>
            <person name="Yin Y."/>
            <person name="Lin M."/>
            <person name="Huang H."/>
            <person name="Deng H."/>
            <person name="Wang Z.W."/>
            <person name="Zhu S.L."/>
            <person name="Zhao X."/>
            <person name="Deng C."/>
            <person name="Niu S.C."/>
            <person name="Huang J."/>
            <person name="Wang M."/>
            <person name="Liu G.H."/>
            <person name="Yang H.J."/>
            <person name="Xiao X.J."/>
            <person name="Hsiao Y.Y."/>
            <person name="Wu W.L."/>
            <person name="Chen Y.Y."/>
            <person name="Mitsuda N."/>
            <person name="Ohme-Takagi M."/>
            <person name="Luo Y.B."/>
            <person name="Van de Peer Y."/>
            <person name="Liu Z.J."/>
        </authorList>
    </citation>
    <scope>NUCLEOTIDE SEQUENCE [LARGE SCALE GENOMIC DNA]</scope>
    <source>
        <tissue evidence="9">The whole plant</tissue>
    </source>
</reference>
<evidence type="ECO:0000256" key="2">
    <source>
        <dbReference type="ARBA" id="ARBA00005510"/>
    </source>
</evidence>
<dbReference type="AlphaFoldDB" id="A0A2I0VZC3"/>
<keyword evidence="5" id="KW-0804">Transcription</keyword>
<dbReference type="Proteomes" id="UP000233837">
    <property type="component" value="Unassembled WGS sequence"/>
</dbReference>
<keyword evidence="10" id="KW-1185">Reference proteome</keyword>